<feature type="transmembrane region" description="Helical" evidence="1">
    <location>
        <begin position="64"/>
        <end position="81"/>
    </location>
</feature>
<dbReference type="EMBL" id="JAUQTB010000005">
    <property type="protein sequence ID" value="MDO7906964.1"/>
    <property type="molecule type" value="Genomic_DNA"/>
</dbReference>
<reference evidence="2 3" key="1">
    <citation type="submission" date="2023-07" db="EMBL/GenBank/DDBJ databases">
        <title>Paenibacillus sp. JX-17 nov. isolated from soil.</title>
        <authorList>
            <person name="Wan Y."/>
            <person name="Liu B."/>
        </authorList>
    </citation>
    <scope>NUCLEOTIDE SEQUENCE [LARGE SCALE GENOMIC DNA]</scope>
    <source>
        <strain evidence="2 3">JX-17</strain>
    </source>
</reference>
<feature type="transmembrane region" description="Helical" evidence="1">
    <location>
        <begin position="87"/>
        <end position="107"/>
    </location>
</feature>
<comment type="caution">
    <text evidence="2">The sequence shown here is derived from an EMBL/GenBank/DDBJ whole genome shotgun (WGS) entry which is preliminary data.</text>
</comment>
<sequence length="123" mass="13818">MSEEVQARPSVKVLGTAMLLACAHQYLFYGHQPGVSVILFVVLFYSYIYLFSRPRLKPRLWSPFNLLILPVVLLLSLRYALFDASMFSALNLLLIPVMISAQLVYLLGERKGGLSLIGVRRSG</sequence>
<dbReference type="Proteomes" id="UP001240171">
    <property type="component" value="Unassembled WGS sequence"/>
</dbReference>
<proteinExistence type="predicted"/>
<accession>A0ABT9CCH2</accession>
<evidence type="ECO:0000256" key="1">
    <source>
        <dbReference type="SAM" id="Phobius"/>
    </source>
</evidence>
<keyword evidence="1" id="KW-0812">Transmembrane</keyword>
<evidence type="ECO:0000313" key="3">
    <source>
        <dbReference type="Proteomes" id="UP001240171"/>
    </source>
</evidence>
<dbReference type="RefSeq" id="WP_305024165.1">
    <property type="nucleotide sequence ID" value="NZ_JAUQTB010000005.1"/>
</dbReference>
<keyword evidence="3" id="KW-1185">Reference proteome</keyword>
<gene>
    <name evidence="2" type="ORF">Q5741_11110</name>
</gene>
<protein>
    <recommendedName>
        <fullName evidence="4">Acyltransferase 3 domain-containing protein</fullName>
    </recommendedName>
</protein>
<keyword evidence="1" id="KW-1133">Transmembrane helix</keyword>
<organism evidence="2 3">
    <name type="scientific">Paenibacillus lacisoli</name>
    <dbReference type="NCBI Taxonomy" id="3064525"/>
    <lineage>
        <taxon>Bacteria</taxon>
        <taxon>Bacillati</taxon>
        <taxon>Bacillota</taxon>
        <taxon>Bacilli</taxon>
        <taxon>Bacillales</taxon>
        <taxon>Paenibacillaceae</taxon>
        <taxon>Paenibacillus</taxon>
    </lineage>
</organism>
<name>A0ABT9CCH2_9BACL</name>
<keyword evidence="1" id="KW-0472">Membrane</keyword>
<feature type="transmembrane region" description="Helical" evidence="1">
    <location>
        <begin position="35"/>
        <end position="52"/>
    </location>
</feature>
<evidence type="ECO:0000313" key="2">
    <source>
        <dbReference type="EMBL" id="MDO7906964.1"/>
    </source>
</evidence>
<evidence type="ECO:0008006" key="4">
    <source>
        <dbReference type="Google" id="ProtNLM"/>
    </source>
</evidence>